<dbReference type="PANTHER" id="PTHR10961:SF37">
    <property type="entry name" value="FAD DEPENDENT OXIDOREDUCTASE DOMAIN-CONTAINING PROTEIN"/>
    <property type="match status" value="1"/>
</dbReference>
<evidence type="ECO:0000313" key="8">
    <source>
        <dbReference type="EMBL" id="KAF2844819.1"/>
    </source>
</evidence>
<evidence type="ECO:0000256" key="6">
    <source>
        <dbReference type="SAM" id="MobiDB-lite"/>
    </source>
</evidence>
<feature type="region of interest" description="Disordered" evidence="6">
    <location>
        <begin position="410"/>
        <end position="449"/>
    </location>
</feature>
<dbReference type="OrthoDB" id="2219495at2759"/>
<protein>
    <submittedName>
        <fullName evidence="8">Fructosyl amino acid oxidasesarcosine oxidase</fullName>
    </submittedName>
</protein>
<dbReference type="GO" id="GO:0008115">
    <property type="term" value="F:sarcosine oxidase activity"/>
    <property type="evidence" value="ECO:0007669"/>
    <property type="project" value="TreeGrafter"/>
</dbReference>
<dbReference type="PANTHER" id="PTHR10961">
    <property type="entry name" value="PEROXISOMAL SARCOSINE OXIDASE"/>
    <property type="match status" value="1"/>
</dbReference>
<dbReference type="GO" id="GO:0050660">
    <property type="term" value="F:flavin adenine dinucleotide binding"/>
    <property type="evidence" value="ECO:0007669"/>
    <property type="project" value="InterPro"/>
</dbReference>
<keyword evidence="4" id="KW-0274">FAD</keyword>
<dbReference type="Pfam" id="PF01266">
    <property type="entry name" value="DAO"/>
    <property type="match status" value="1"/>
</dbReference>
<evidence type="ECO:0000256" key="1">
    <source>
        <dbReference type="ARBA" id="ARBA00001974"/>
    </source>
</evidence>
<dbReference type="GO" id="GO:0051698">
    <property type="term" value="F:saccharopine oxidase activity"/>
    <property type="evidence" value="ECO:0007669"/>
    <property type="project" value="TreeGrafter"/>
</dbReference>
<comment type="cofactor">
    <cofactor evidence="1">
        <name>FAD</name>
        <dbReference type="ChEBI" id="CHEBI:57692"/>
    </cofactor>
</comment>
<sequence>MTTEEPTVLIIGAGTFGASTAYHLSKTYRDPSRVTLVDRWNTNAALHDKQAAAIDTNRIIRTDYESHLYCDLANEAIHFWFWSIAVQGHFHKTGWKVLDRRDGGFGDAVRKTFKERGGDYTCDVRCEELQGFDVLKGIKEEDYAQGYHNPEAGWCDAEKATTSFTKVALELGVRRVVGEVGELLLDERKSRVRGVRLLDGTVLEADQIVLAAGAWTSALLSPVEDALKMEAKDRIERQITAVGRLSAYYTLSEQETQSMIDAQIPVVVLGGLADIIPPSQPNRTLKINDLRTEFVNTTTTASGHRITVPSQRHQTNVPRKLVEESKQVVHEAMPIWSKARTPSRWRICYDAVTPTEDWVMCRHPNAQLGNLYLAVGGSFHSYKFLPVAGSYMLNVLKGISNGEEKDRAWKWKSEQELTQRSGKEFGDSPRKGQRRELSDYEDVERHSRL</sequence>
<comment type="similarity">
    <text evidence="2">Belongs to the MSOX/MTOX family.</text>
</comment>
<keyword evidence="5" id="KW-0560">Oxidoreductase</keyword>
<evidence type="ECO:0000259" key="7">
    <source>
        <dbReference type="Pfam" id="PF01266"/>
    </source>
</evidence>
<name>A0A6A7ARK0_9PLEO</name>
<proteinExistence type="inferred from homology"/>
<dbReference type="Proteomes" id="UP000799423">
    <property type="component" value="Unassembled WGS sequence"/>
</dbReference>
<accession>A0A6A7ARK0</accession>
<dbReference type="Gene3D" id="3.30.9.10">
    <property type="entry name" value="D-Amino Acid Oxidase, subunit A, domain 2"/>
    <property type="match status" value="1"/>
</dbReference>
<feature type="domain" description="FAD dependent oxidoreductase" evidence="7">
    <location>
        <begin position="8"/>
        <end position="392"/>
    </location>
</feature>
<evidence type="ECO:0000256" key="5">
    <source>
        <dbReference type="ARBA" id="ARBA00023002"/>
    </source>
</evidence>
<dbReference type="InterPro" id="IPR006076">
    <property type="entry name" value="FAD-dep_OxRdtase"/>
</dbReference>
<evidence type="ECO:0000256" key="4">
    <source>
        <dbReference type="ARBA" id="ARBA00022827"/>
    </source>
</evidence>
<gene>
    <name evidence="8" type="ORF">T440DRAFT_493872</name>
</gene>
<dbReference type="EMBL" id="MU006362">
    <property type="protein sequence ID" value="KAF2844819.1"/>
    <property type="molecule type" value="Genomic_DNA"/>
</dbReference>
<dbReference type="InterPro" id="IPR045170">
    <property type="entry name" value="MTOX"/>
</dbReference>
<evidence type="ECO:0000256" key="2">
    <source>
        <dbReference type="ARBA" id="ARBA00010989"/>
    </source>
</evidence>
<evidence type="ECO:0000313" key="9">
    <source>
        <dbReference type="Proteomes" id="UP000799423"/>
    </source>
</evidence>
<reference evidence="8" key="1">
    <citation type="submission" date="2020-01" db="EMBL/GenBank/DDBJ databases">
        <authorList>
            <consortium name="DOE Joint Genome Institute"/>
            <person name="Haridas S."/>
            <person name="Albert R."/>
            <person name="Binder M."/>
            <person name="Bloem J."/>
            <person name="Labutti K."/>
            <person name="Salamov A."/>
            <person name="Andreopoulos B."/>
            <person name="Baker S.E."/>
            <person name="Barry K."/>
            <person name="Bills G."/>
            <person name="Bluhm B.H."/>
            <person name="Cannon C."/>
            <person name="Castanera R."/>
            <person name="Culley D.E."/>
            <person name="Daum C."/>
            <person name="Ezra D."/>
            <person name="Gonzalez J.B."/>
            <person name="Henrissat B."/>
            <person name="Kuo A."/>
            <person name="Liang C."/>
            <person name="Lipzen A."/>
            <person name="Lutzoni F."/>
            <person name="Magnuson J."/>
            <person name="Mondo S."/>
            <person name="Nolan M."/>
            <person name="Ohm R."/>
            <person name="Pangilinan J."/>
            <person name="Park H.-J."/>
            <person name="Ramirez L."/>
            <person name="Alfaro M."/>
            <person name="Sun H."/>
            <person name="Tritt A."/>
            <person name="Yoshinaga Y."/>
            <person name="Zwiers L.-H."/>
            <person name="Turgeon B.G."/>
            <person name="Goodwin S.B."/>
            <person name="Spatafora J.W."/>
            <person name="Crous P.W."/>
            <person name="Grigoriev I.V."/>
        </authorList>
    </citation>
    <scope>NUCLEOTIDE SEQUENCE</scope>
    <source>
        <strain evidence="8">IPT5</strain>
    </source>
</reference>
<organism evidence="8 9">
    <name type="scientific">Plenodomus tracheiphilus IPT5</name>
    <dbReference type="NCBI Taxonomy" id="1408161"/>
    <lineage>
        <taxon>Eukaryota</taxon>
        <taxon>Fungi</taxon>
        <taxon>Dikarya</taxon>
        <taxon>Ascomycota</taxon>
        <taxon>Pezizomycotina</taxon>
        <taxon>Dothideomycetes</taxon>
        <taxon>Pleosporomycetidae</taxon>
        <taxon>Pleosporales</taxon>
        <taxon>Pleosporineae</taxon>
        <taxon>Leptosphaeriaceae</taxon>
        <taxon>Plenodomus</taxon>
    </lineage>
</organism>
<dbReference type="AlphaFoldDB" id="A0A6A7ARK0"/>
<dbReference type="SUPFAM" id="SSF51905">
    <property type="entry name" value="FAD/NAD(P)-binding domain"/>
    <property type="match status" value="1"/>
</dbReference>
<dbReference type="Gene3D" id="3.50.50.60">
    <property type="entry name" value="FAD/NAD(P)-binding domain"/>
    <property type="match status" value="1"/>
</dbReference>
<dbReference type="InterPro" id="IPR036188">
    <property type="entry name" value="FAD/NAD-bd_sf"/>
</dbReference>
<evidence type="ECO:0000256" key="3">
    <source>
        <dbReference type="ARBA" id="ARBA00022630"/>
    </source>
</evidence>
<keyword evidence="3" id="KW-0285">Flavoprotein</keyword>
<keyword evidence="9" id="KW-1185">Reference proteome</keyword>